<keyword evidence="1" id="KW-1133">Transmembrane helix</keyword>
<evidence type="ECO:0000313" key="3">
    <source>
        <dbReference type="Proteomes" id="UP001159363"/>
    </source>
</evidence>
<gene>
    <name evidence="2" type="ORF">PR048_028338</name>
</gene>
<feature type="transmembrane region" description="Helical" evidence="1">
    <location>
        <begin position="173"/>
        <end position="194"/>
    </location>
</feature>
<sequence>MRYHETRCKEVRNEGRCADSHVAVVSRRRDDVMGLVATPFAAFPFPVRGEPRLLQQHSTLSRLQAAHCTSGGSSLARGCRDTRVERAAVSRLCKHSIKRDVRAINVYVHKVPDKTDGPRGDEERVRVRAGHAASCSRHGLRGSRVLPSCSMPRADSSAPHDQPPHLECAVTCLWLLTPLTATLSLVILCVAMTTNQWLHTEEKMANPGYNGTGEKDYLSKITVSGLWTLCFSNRE</sequence>
<keyword evidence="3" id="KW-1185">Reference proteome</keyword>
<comment type="caution">
    <text evidence="2">The sequence shown here is derived from an EMBL/GenBank/DDBJ whole genome shotgun (WGS) entry which is preliminary data.</text>
</comment>
<dbReference type="Proteomes" id="UP001159363">
    <property type="component" value="Chromosome 11"/>
</dbReference>
<dbReference type="EMBL" id="JARBHB010000012">
    <property type="protein sequence ID" value="KAJ8871998.1"/>
    <property type="molecule type" value="Genomic_DNA"/>
</dbReference>
<proteinExistence type="predicted"/>
<name>A0ABQ9GIZ3_9NEOP</name>
<reference evidence="2 3" key="1">
    <citation type="submission" date="2023-02" db="EMBL/GenBank/DDBJ databases">
        <title>LHISI_Scaffold_Assembly.</title>
        <authorList>
            <person name="Stuart O.P."/>
            <person name="Cleave R."/>
            <person name="Magrath M.J.L."/>
            <person name="Mikheyev A.S."/>
        </authorList>
    </citation>
    <scope>NUCLEOTIDE SEQUENCE [LARGE SCALE GENOMIC DNA]</scope>
    <source>
        <strain evidence="2">Daus_M_001</strain>
        <tissue evidence="2">Leg muscle</tissue>
    </source>
</reference>
<protein>
    <submittedName>
        <fullName evidence="2">Uncharacterized protein</fullName>
    </submittedName>
</protein>
<evidence type="ECO:0000256" key="1">
    <source>
        <dbReference type="SAM" id="Phobius"/>
    </source>
</evidence>
<accession>A0ABQ9GIZ3</accession>
<keyword evidence="1" id="KW-0472">Membrane</keyword>
<dbReference type="Gene3D" id="1.20.140.150">
    <property type="match status" value="1"/>
</dbReference>
<keyword evidence="1" id="KW-0812">Transmembrane</keyword>
<evidence type="ECO:0000313" key="2">
    <source>
        <dbReference type="EMBL" id="KAJ8871998.1"/>
    </source>
</evidence>
<organism evidence="2 3">
    <name type="scientific">Dryococelus australis</name>
    <dbReference type="NCBI Taxonomy" id="614101"/>
    <lineage>
        <taxon>Eukaryota</taxon>
        <taxon>Metazoa</taxon>
        <taxon>Ecdysozoa</taxon>
        <taxon>Arthropoda</taxon>
        <taxon>Hexapoda</taxon>
        <taxon>Insecta</taxon>
        <taxon>Pterygota</taxon>
        <taxon>Neoptera</taxon>
        <taxon>Polyneoptera</taxon>
        <taxon>Phasmatodea</taxon>
        <taxon>Verophasmatodea</taxon>
        <taxon>Anareolatae</taxon>
        <taxon>Phasmatidae</taxon>
        <taxon>Eurycanthinae</taxon>
        <taxon>Dryococelus</taxon>
    </lineage>
</organism>